<comment type="caution">
    <text evidence="1">The sequence shown here is derived from an EMBL/GenBank/DDBJ whole genome shotgun (WGS) entry which is preliminary data.</text>
</comment>
<dbReference type="Pfam" id="PF11745">
    <property type="entry name" value="DUF3304"/>
    <property type="match status" value="1"/>
</dbReference>
<accession>A0AAW7T7H4</accession>
<sequence length="168" mass="18713">MGKVPDNTPYSKRDKLREAMLKNAKNWSGVLLVCIAVFAVGRACSREAYGPYHVIGYNYTERNIAAFDVNDFGAGYSRAHDSGGGGGITCCLDIPKNLKTLHMKVVLDLTQEQDEKNLAPESYETDIPVPQLPNKHDGYIEFHFLPGRKIEAKWVRFPTTPDIPNATN</sequence>
<dbReference type="RefSeq" id="WP_224056591.1">
    <property type="nucleotide sequence ID" value="NZ_CADFEG010000012.1"/>
</dbReference>
<evidence type="ECO:0000313" key="1">
    <source>
        <dbReference type="EMBL" id="MDN7798250.1"/>
    </source>
</evidence>
<name>A0AAW7T7H4_BURVI</name>
<dbReference type="Proteomes" id="UP001171620">
    <property type="component" value="Unassembled WGS sequence"/>
</dbReference>
<proteinExistence type="predicted"/>
<gene>
    <name evidence="1" type="ORF">QZM33_25235</name>
</gene>
<reference evidence="1" key="1">
    <citation type="submission" date="2023-07" db="EMBL/GenBank/DDBJ databases">
        <title>A collection of bacterial strains from the Burkholderia cepacia Research Laboratory and Repository.</title>
        <authorList>
            <person name="Lipuma J."/>
            <person name="Spilker T."/>
            <person name="Caverly L."/>
        </authorList>
    </citation>
    <scope>NUCLEOTIDE SEQUENCE</scope>
    <source>
        <strain evidence="1">AU44268</strain>
    </source>
</reference>
<evidence type="ECO:0000313" key="2">
    <source>
        <dbReference type="Proteomes" id="UP001171620"/>
    </source>
</evidence>
<dbReference type="EMBL" id="JAUJRV010000028">
    <property type="protein sequence ID" value="MDN7798250.1"/>
    <property type="molecule type" value="Genomic_DNA"/>
</dbReference>
<organism evidence="1 2">
    <name type="scientific">Burkholderia vietnamiensis</name>
    <dbReference type="NCBI Taxonomy" id="60552"/>
    <lineage>
        <taxon>Bacteria</taxon>
        <taxon>Pseudomonadati</taxon>
        <taxon>Pseudomonadota</taxon>
        <taxon>Betaproteobacteria</taxon>
        <taxon>Burkholderiales</taxon>
        <taxon>Burkholderiaceae</taxon>
        <taxon>Burkholderia</taxon>
        <taxon>Burkholderia cepacia complex</taxon>
    </lineage>
</organism>
<dbReference type="InterPro" id="IPR021733">
    <property type="entry name" value="DUF3304"/>
</dbReference>
<dbReference type="AlphaFoldDB" id="A0AAW7T7H4"/>
<protein>
    <submittedName>
        <fullName evidence="1">DUF3304 domain-containing protein</fullName>
    </submittedName>
</protein>